<organism evidence="1 2">
    <name type="scientific">Hafnia phage vB_HpaM_SarahDanielle</name>
    <dbReference type="NCBI Taxonomy" id="2836113"/>
    <lineage>
        <taxon>Viruses</taxon>
        <taxon>Duplodnaviria</taxon>
        <taxon>Heunggongvirae</taxon>
        <taxon>Uroviricota</taxon>
        <taxon>Caudoviricetes</taxon>
        <taxon>Andersonviridae</taxon>
        <taxon>Andersonviridae incertae sedis</taxon>
        <taxon>Daniellevirus</taxon>
        <taxon>Daniellevirus danielle</taxon>
    </lineage>
</organism>
<sequence length="345" mass="39100">MKMNYVVPKVPSSVKLLYIDSDPIAYHGACGVEKTTYNFVNKLSGDETQMFPDARTAKHWLKDQCEVAEMLGTSFDPDEWERMSHKEVRSEGEAIKATKSTLNSWLKYAKGIPFKGYLTERGVTKTKDVEGLEDRYQGKRGTIVPVHLEACRDYLLSCPEFHLLKGGFEADAACISGAEKRGKKGMLLSIDKDLRQAEGTYCMDMTYLKTKTKAPMIFYSGDDGVGEIWHCPIKSKPKLKKLTGVGFKFLCYQAMAGDTSDGYYGLKGVGQETVLNLLADCRTHKECLDAMYKFYAARGDVTYQSWDGQTVTKTPLELMHQHLWLAYQERSPSDEFNFDKYDWTI</sequence>
<reference evidence="1" key="1">
    <citation type="submission" date="2021-03" db="EMBL/GenBank/DDBJ databases">
        <authorList>
            <person name="Thompson D.W."/>
            <person name="Brown H.M.F."/>
            <person name="Thompson S.D."/>
            <person name="Grose J.H."/>
        </authorList>
    </citation>
    <scope>NUCLEOTIDE SEQUENCE</scope>
</reference>
<keyword evidence="2" id="KW-1185">Reference proteome</keyword>
<dbReference type="Gene3D" id="1.10.150.20">
    <property type="entry name" value="5' to 3' exonuclease, C-terminal subdomain"/>
    <property type="match status" value="1"/>
</dbReference>
<proteinExistence type="predicted"/>
<dbReference type="SUPFAM" id="SSF47807">
    <property type="entry name" value="5' to 3' exonuclease, C-terminal subdomain"/>
    <property type="match status" value="1"/>
</dbReference>
<accession>A0AAE7WCI6</accession>
<dbReference type="Proteomes" id="UP000827626">
    <property type="component" value="Segment"/>
</dbReference>
<gene>
    <name evidence="1" type="ORF">SARAHDANIELLE_21</name>
</gene>
<dbReference type="EMBL" id="MW749010">
    <property type="protein sequence ID" value="QYA57449.1"/>
    <property type="molecule type" value="Genomic_DNA"/>
</dbReference>
<evidence type="ECO:0000313" key="1">
    <source>
        <dbReference type="EMBL" id="QYA57449.1"/>
    </source>
</evidence>
<dbReference type="InterPro" id="IPR036279">
    <property type="entry name" value="5-3_exonuclease_C_sf"/>
</dbReference>
<name>A0AAE7WCI6_9CAUD</name>
<evidence type="ECO:0000313" key="2">
    <source>
        <dbReference type="Proteomes" id="UP000827626"/>
    </source>
</evidence>
<protein>
    <submittedName>
        <fullName evidence="1">Exodeoxyribonuclease</fullName>
    </submittedName>
</protein>